<dbReference type="KEGG" id="ehx:EMIHUDRAFT_457471"/>
<dbReference type="Pfam" id="PF00271">
    <property type="entry name" value="Helicase_C"/>
    <property type="match status" value="1"/>
</dbReference>
<keyword evidence="3" id="KW-0507">mRNA processing</keyword>
<dbReference type="HOGENOM" id="CLU_001832_5_11_1"/>
<dbReference type="GO" id="GO:0034458">
    <property type="term" value="F:3'-5' RNA helicase activity"/>
    <property type="evidence" value="ECO:0007669"/>
    <property type="project" value="TreeGrafter"/>
</dbReference>
<dbReference type="GeneID" id="17271466"/>
<dbReference type="Proteomes" id="UP000013827">
    <property type="component" value="Unassembled WGS sequence"/>
</dbReference>
<dbReference type="FunFam" id="3.40.50.300:FF:000007">
    <property type="entry name" value="Pre-mRNA-splicing factor ATP-dependent RNA helicase"/>
    <property type="match status" value="1"/>
</dbReference>
<sequence length="475" mass="53247">MTPSALSSAQVGCELGQEVGYSIRFEDVTSEATVLKYMTDGVLLRESLTEPDLDKYSAIIMDEAHERGLNTDTVARRRDLKLIVTSATMDANKFSEFFGSVPVFKIPGRTFPVDILYAKVPQEDYLEAAIKQAIQIHLSQPKGDILIFMTGQEDILATCEGISERLIECGEGVPPILVLPVYSLLPSELQAKIFDPAPDGARKVIVATNIAETSLTVDGIYYVIDSGFCKLKVYNSRMGMDSLTVYPTSQAGCNQRSGRAGRTGPGRCYRLYTEYAYSHELLVQTVPEIQRTNLGNVVLLLKSLGIDNLLTFDFMDPPPQDNLLNSMYHLWFLGALANTGELTPMGRRMVEFPLDPTLAKMLLFSEDLGCVDDVATVVSCLSMPTIFYRPKEREAESDAAREKFFAPESDHLTLHNVYLQWRRNNYRSDWCNKHFIHAKAMRKVKEVREQILDICKQLKMRVTACGSDVDQRFGV</sequence>
<evidence type="ECO:0000256" key="10">
    <source>
        <dbReference type="ARBA" id="ARBA00038040"/>
    </source>
</evidence>
<dbReference type="GO" id="GO:0005634">
    <property type="term" value="C:nucleus"/>
    <property type="evidence" value="ECO:0007669"/>
    <property type="project" value="UniProtKB-SubCell"/>
</dbReference>
<dbReference type="RefSeq" id="XP_005778350.1">
    <property type="nucleotide sequence ID" value="XM_005778293.1"/>
</dbReference>
<dbReference type="InterPro" id="IPR002464">
    <property type="entry name" value="DNA/RNA_helicase_DEAH_CS"/>
</dbReference>
<comment type="catalytic activity">
    <reaction evidence="11">
        <text>ATP + H2O = ADP + phosphate + H(+)</text>
        <dbReference type="Rhea" id="RHEA:13065"/>
        <dbReference type="ChEBI" id="CHEBI:15377"/>
        <dbReference type="ChEBI" id="CHEBI:15378"/>
        <dbReference type="ChEBI" id="CHEBI:30616"/>
        <dbReference type="ChEBI" id="CHEBI:43474"/>
        <dbReference type="ChEBI" id="CHEBI:456216"/>
        <dbReference type="EC" id="3.6.4.13"/>
    </reaction>
</comment>
<dbReference type="FunFam" id="1.20.120.1080:FF:000018">
    <property type="entry name" value="Pre-mRNA-splicing factor ATP-dependent RNA helicase prp16"/>
    <property type="match status" value="1"/>
</dbReference>
<dbReference type="GO" id="GO:0000398">
    <property type="term" value="P:mRNA splicing, via spliceosome"/>
    <property type="evidence" value="ECO:0007669"/>
    <property type="project" value="UniProtKB-ARBA"/>
</dbReference>
<dbReference type="InterPro" id="IPR014001">
    <property type="entry name" value="Helicase_ATP-bd"/>
</dbReference>
<accession>A0A0D3JQY6</accession>
<dbReference type="PANTHER" id="PTHR18934:SF91">
    <property type="entry name" value="PRE-MRNA-SPLICING FACTOR ATP-DEPENDENT RNA HELICASE PRP16"/>
    <property type="match status" value="1"/>
</dbReference>
<name>A0A0D3JQY6_EMIH1</name>
<dbReference type="EnsemblProtists" id="EOD25921">
    <property type="protein sequence ID" value="EOD25921"/>
    <property type="gene ID" value="EMIHUDRAFT_457471"/>
</dbReference>
<evidence type="ECO:0000313" key="14">
    <source>
        <dbReference type="EnsemblProtists" id="EOD25921"/>
    </source>
</evidence>
<dbReference type="PANTHER" id="PTHR18934">
    <property type="entry name" value="ATP-DEPENDENT RNA HELICASE"/>
    <property type="match status" value="1"/>
</dbReference>
<evidence type="ECO:0000256" key="9">
    <source>
        <dbReference type="ARBA" id="ARBA00023242"/>
    </source>
</evidence>
<evidence type="ECO:0000256" key="8">
    <source>
        <dbReference type="ARBA" id="ARBA00023187"/>
    </source>
</evidence>
<keyword evidence="8" id="KW-0508">mRNA splicing</keyword>
<dbReference type="InterPro" id="IPR048333">
    <property type="entry name" value="HA2_WH"/>
</dbReference>
<dbReference type="SMART" id="SM00847">
    <property type="entry name" value="HA2"/>
    <property type="match status" value="1"/>
</dbReference>
<dbReference type="EC" id="3.6.4.13" evidence="2"/>
<dbReference type="eggNOG" id="KOG0924">
    <property type="taxonomic scope" value="Eukaryota"/>
</dbReference>
<keyword evidence="7" id="KW-0067">ATP-binding</keyword>
<dbReference type="SMART" id="SM00490">
    <property type="entry name" value="HELICc"/>
    <property type="match status" value="1"/>
</dbReference>
<dbReference type="CDD" id="cd18791">
    <property type="entry name" value="SF2_C_RHA"/>
    <property type="match status" value="1"/>
</dbReference>
<dbReference type="InterPro" id="IPR001650">
    <property type="entry name" value="Helicase_C-like"/>
</dbReference>
<dbReference type="Pfam" id="PF04408">
    <property type="entry name" value="WHD_HA2"/>
    <property type="match status" value="1"/>
</dbReference>
<dbReference type="AlphaFoldDB" id="A0A0D3JQY6"/>
<evidence type="ECO:0000313" key="15">
    <source>
        <dbReference type="Proteomes" id="UP000013827"/>
    </source>
</evidence>
<reference evidence="14" key="2">
    <citation type="submission" date="2024-10" db="UniProtKB">
        <authorList>
            <consortium name="EnsemblProtists"/>
        </authorList>
    </citation>
    <scope>IDENTIFICATION</scope>
</reference>
<evidence type="ECO:0000256" key="4">
    <source>
        <dbReference type="ARBA" id="ARBA00022741"/>
    </source>
</evidence>
<keyword evidence="4" id="KW-0547">Nucleotide-binding</keyword>
<keyword evidence="5" id="KW-0378">Hydrolase</keyword>
<dbReference type="Gene3D" id="3.40.50.300">
    <property type="entry name" value="P-loop containing nucleotide triphosphate hydrolases"/>
    <property type="match status" value="2"/>
</dbReference>
<dbReference type="PROSITE" id="PS51192">
    <property type="entry name" value="HELICASE_ATP_BIND_1"/>
    <property type="match status" value="1"/>
</dbReference>
<evidence type="ECO:0000259" key="12">
    <source>
        <dbReference type="PROSITE" id="PS51192"/>
    </source>
</evidence>
<evidence type="ECO:0000259" key="13">
    <source>
        <dbReference type="PROSITE" id="PS51194"/>
    </source>
</evidence>
<organism evidence="14 15">
    <name type="scientific">Emiliania huxleyi (strain CCMP1516)</name>
    <dbReference type="NCBI Taxonomy" id="280463"/>
    <lineage>
        <taxon>Eukaryota</taxon>
        <taxon>Haptista</taxon>
        <taxon>Haptophyta</taxon>
        <taxon>Prymnesiophyceae</taxon>
        <taxon>Isochrysidales</taxon>
        <taxon>Noelaerhabdaceae</taxon>
        <taxon>Emiliania</taxon>
    </lineage>
</organism>
<protein>
    <recommendedName>
        <fullName evidence="2">RNA helicase</fullName>
        <ecNumber evidence="2">3.6.4.13</ecNumber>
    </recommendedName>
</protein>
<keyword evidence="15" id="KW-1185">Reference proteome</keyword>
<keyword evidence="9" id="KW-0539">Nucleus</keyword>
<dbReference type="GO" id="GO:0005524">
    <property type="term" value="F:ATP binding"/>
    <property type="evidence" value="ECO:0007669"/>
    <property type="project" value="UniProtKB-KW"/>
</dbReference>
<dbReference type="Gene3D" id="1.20.120.1080">
    <property type="match status" value="1"/>
</dbReference>
<dbReference type="PROSITE" id="PS00690">
    <property type="entry name" value="DEAH_ATP_HELICASE"/>
    <property type="match status" value="1"/>
</dbReference>
<evidence type="ECO:0000256" key="5">
    <source>
        <dbReference type="ARBA" id="ARBA00022801"/>
    </source>
</evidence>
<dbReference type="PaxDb" id="2903-EOD25921"/>
<dbReference type="Pfam" id="PF21010">
    <property type="entry name" value="HA2_C"/>
    <property type="match status" value="1"/>
</dbReference>
<evidence type="ECO:0000256" key="6">
    <source>
        <dbReference type="ARBA" id="ARBA00022806"/>
    </source>
</evidence>
<dbReference type="GO" id="GO:0003723">
    <property type="term" value="F:RNA binding"/>
    <property type="evidence" value="ECO:0007669"/>
    <property type="project" value="TreeGrafter"/>
</dbReference>
<dbReference type="InterPro" id="IPR007502">
    <property type="entry name" value="Helicase-assoc_dom"/>
</dbReference>
<proteinExistence type="inferred from homology"/>
<comment type="subcellular location">
    <subcellularLocation>
        <location evidence="1">Nucleus</location>
    </subcellularLocation>
</comment>
<dbReference type="GO" id="GO:0016787">
    <property type="term" value="F:hydrolase activity"/>
    <property type="evidence" value="ECO:0007669"/>
    <property type="project" value="UniProtKB-KW"/>
</dbReference>
<reference evidence="15" key="1">
    <citation type="journal article" date="2013" name="Nature">
        <title>Pan genome of the phytoplankton Emiliania underpins its global distribution.</title>
        <authorList>
            <person name="Read B.A."/>
            <person name="Kegel J."/>
            <person name="Klute M.J."/>
            <person name="Kuo A."/>
            <person name="Lefebvre S.C."/>
            <person name="Maumus F."/>
            <person name="Mayer C."/>
            <person name="Miller J."/>
            <person name="Monier A."/>
            <person name="Salamov A."/>
            <person name="Young J."/>
            <person name="Aguilar M."/>
            <person name="Claverie J.M."/>
            <person name="Frickenhaus S."/>
            <person name="Gonzalez K."/>
            <person name="Herman E.K."/>
            <person name="Lin Y.C."/>
            <person name="Napier J."/>
            <person name="Ogata H."/>
            <person name="Sarno A.F."/>
            <person name="Shmutz J."/>
            <person name="Schroeder D."/>
            <person name="de Vargas C."/>
            <person name="Verret F."/>
            <person name="von Dassow P."/>
            <person name="Valentin K."/>
            <person name="Van de Peer Y."/>
            <person name="Wheeler G."/>
            <person name="Dacks J.B."/>
            <person name="Delwiche C.F."/>
            <person name="Dyhrman S.T."/>
            <person name="Glockner G."/>
            <person name="John U."/>
            <person name="Richards T."/>
            <person name="Worden A.Z."/>
            <person name="Zhang X."/>
            <person name="Grigoriev I.V."/>
            <person name="Allen A.E."/>
            <person name="Bidle K."/>
            <person name="Borodovsky M."/>
            <person name="Bowler C."/>
            <person name="Brownlee C."/>
            <person name="Cock J.M."/>
            <person name="Elias M."/>
            <person name="Gladyshev V.N."/>
            <person name="Groth M."/>
            <person name="Guda C."/>
            <person name="Hadaegh A."/>
            <person name="Iglesias-Rodriguez M.D."/>
            <person name="Jenkins J."/>
            <person name="Jones B.M."/>
            <person name="Lawson T."/>
            <person name="Leese F."/>
            <person name="Lindquist E."/>
            <person name="Lobanov A."/>
            <person name="Lomsadze A."/>
            <person name="Malik S.B."/>
            <person name="Marsh M.E."/>
            <person name="Mackinder L."/>
            <person name="Mock T."/>
            <person name="Mueller-Roeber B."/>
            <person name="Pagarete A."/>
            <person name="Parker M."/>
            <person name="Probert I."/>
            <person name="Quesneville H."/>
            <person name="Raines C."/>
            <person name="Rensing S.A."/>
            <person name="Riano-Pachon D.M."/>
            <person name="Richier S."/>
            <person name="Rokitta S."/>
            <person name="Shiraiwa Y."/>
            <person name="Soanes D.M."/>
            <person name="van der Giezen M."/>
            <person name="Wahlund T.M."/>
            <person name="Williams B."/>
            <person name="Wilson W."/>
            <person name="Wolfe G."/>
            <person name="Wurch L.L."/>
        </authorList>
    </citation>
    <scope>NUCLEOTIDE SEQUENCE</scope>
</reference>
<evidence type="ECO:0000256" key="2">
    <source>
        <dbReference type="ARBA" id="ARBA00012552"/>
    </source>
</evidence>
<keyword evidence="6" id="KW-0347">Helicase</keyword>
<dbReference type="SUPFAM" id="SSF52540">
    <property type="entry name" value="P-loop containing nucleoside triphosphate hydrolases"/>
    <property type="match status" value="1"/>
</dbReference>
<dbReference type="STRING" id="2903.R1ESI7"/>
<evidence type="ECO:0000256" key="7">
    <source>
        <dbReference type="ARBA" id="ARBA00022840"/>
    </source>
</evidence>
<evidence type="ECO:0000256" key="1">
    <source>
        <dbReference type="ARBA" id="ARBA00004123"/>
    </source>
</evidence>
<dbReference type="PROSITE" id="PS51194">
    <property type="entry name" value="HELICASE_CTER"/>
    <property type="match status" value="1"/>
</dbReference>
<evidence type="ECO:0000256" key="11">
    <source>
        <dbReference type="ARBA" id="ARBA00047984"/>
    </source>
</evidence>
<comment type="similarity">
    <text evidence="10">Belongs to the DEAD box helicase family. DEAH subfamily. PRP16 sub-subfamily.</text>
</comment>
<feature type="domain" description="Helicase ATP-binding" evidence="12">
    <location>
        <begin position="1"/>
        <end position="107"/>
    </location>
</feature>
<dbReference type="InterPro" id="IPR027417">
    <property type="entry name" value="P-loop_NTPase"/>
</dbReference>
<feature type="domain" description="Helicase C-terminal" evidence="13">
    <location>
        <begin position="129"/>
        <end position="305"/>
    </location>
</feature>
<evidence type="ECO:0000256" key="3">
    <source>
        <dbReference type="ARBA" id="ARBA00022664"/>
    </source>
</evidence>